<evidence type="ECO:0000259" key="8">
    <source>
        <dbReference type="PROSITE" id="PS51698"/>
    </source>
</evidence>
<evidence type="ECO:0000256" key="2">
    <source>
        <dbReference type="ARBA" id="ARBA00004906"/>
    </source>
</evidence>
<dbReference type="InterPro" id="IPR013083">
    <property type="entry name" value="Znf_RING/FYVE/PHD"/>
</dbReference>
<protein>
    <recommendedName>
        <fullName evidence="3">RING-type E3 ubiquitin transferase</fullName>
        <ecNumber evidence="3">2.3.2.27</ecNumber>
    </recommendedName>
</protein>
<feature type="repeat" description="ARM" evidence="7">
    <location>
        <begin position="422"/>
        <end position="464"/>
    </location>
</feature>
<dbReference type="Gene3D" id="1.25.10.10">
    <property type="entry name" value="Leucine-rich Repeat Variant"/>
    <property type="match status" value="1"/>
</dbReference>
<accession>A0ABC8QZC1</accession>
<feature type="repeat" description="ARM" evidence="7">
    <location>
        <begin position="547"/>
        <end position="590"/>
    </location>
</feature>
<dbReference type="PANTHER" id="PTHR23315">
    <property type="entry name" value="U BOX DOMAIN-CONTAINING"/>
    <property type="match status" value="1"/>
</dbReference>
<dbReference type="GO" id="GO:0010029">
    <property type="term" value="P:regulation of seed germination"/>
    <property type="evidence" value="ECO:0007669"/>
    <property type="project" value="UniProtKB-ARBA"/>
</dbReference>
<evidence type="ECO:0000256" key="3">
    <source>
        <dbReference type="ARBA" id="ARBA00012483"/>
    </source>
</evidence>
<evidence type="ECO:0000256" key="4">
    <source>
        <dbReference type="ARBA" id="ARBA00022679"/>
    </source>
</evidence>
<keyword evidence="5" id="KW-0677">Repeat</keyword>
<gene>
    <name evidence="9" type="ORF">ILEXP_LOCUS4820</name>
</gene>
<dbReference type="InterPro" id="IPR045210">
    <property type="entry name" value="RING-Ubox_PUB"/>
</dbReference>
<dbReference type="SMART" id="SM00504">
    <property type="entry name" value="Ubox"/>
    <property type="match status" value="1"/>
</dbReference>
<dbReference type="InterPro" id="IPR003613">
    <property type="entry name" value="Ubox_domain"/>
</dbReference>
<dbReference type="SMART" id="SM00185">
    <property type="entry name" value="ARM"/>
    <property type="match status" value="4"/>
</dbReference>
<evidence type="ECO:0000256" key="7">
    <source>
        <dbReference type="PROSITE-ProRule" id="PRU00259"/>
    </source>
</evidence>
<name>A0ABC8QZC1_9AQUA</name>
<dbReference type="Pfam" id="PF04564">
    <property type="entry name" value="U-box"/>
    <property type="match status" value="1"/>
</dbReference>
<dbReference type="CDD" id="cd16664">
    <property type="entry name" value="RING-Ubox_PUB"/>
    <property type="match status" value="1"/>
</dbReference>
<keyword evidence="4" id="KW-0808">Transferase</keyword>
<comment type="caution">
    <text evidence="9">The sequence shown here is derived from an EMBL/GenBank/DDBJ whole genome shotgun (WGS) entry which is preliminary data.</text>
</comment>
<dbReference type="EMBL" id="CAUOFW020000837">
    <property type="protein sequence ID" value="CAK9137782.1"/>
    <property type="molecule type" value="Genomic_DNA"/>
</dbReference>
<dbReference type="InterPro" id="IPR011989">
    <property type="entry name" value="ARM-like"/>
</dbReference>
<dbReference type="FunFam" id="1.25.10.10:FF:000485">
    <property type="entry name" value="RING-type E3 ubiquitin transferase"/>
    <property type="match status" value="1"/>
</dbReference>
<evidence type="ECO:0000256" key="5">
    <source>
        <dbReference type="ARBA" id="ARBA00022737"/>
    </source>
</evidence>
<dbReference type="Pfam" id="PF25368">
    <property type="entry name" value="PUB10_N"/>
    <property type="match status" value="1"/>
</dbReference>
<proteinExistence type="predicted"/>
<evidence type="ECO:0000256" key="1">
    <source>
        <dbReference type="ARBA" id="ARBA00000900"/>
    </source>
</evidence>
<dbReference type="Gene3D" id="3.30.40.10">
    <property type="entry name" value="Zinc/RING finger domain, C3HC4 (zinc finger)"/>
    <property type="match status" value="1"/>
</dbReference>
<sequence length="686" mass="76405">MVKNSEVFSRRILTFPAVRPCGSVSSTTLLASLINLAHIICGYKSKIIYTNRRNSREFIRLVEVLLIFLEEIRSGSSEISSSVFLSLSELHFIFQRVQYLLEDCTRNDARVLMLMKAEQVSNQFRVLIRAIALALEILPLNSVDVSAEVKELVELVRRQATKARFEIEPNDKRVSEKILTILSQFKEQIVPEPSDLKWVLGNLGIRSWSESNKEVKFFDSEIGLEWLTTEKRDVGILSSLMGFMIYCRCTLFDAVESESIRQFDRFCSSEVIKCLNVDDFQCPISLEIMTDPVTVATGHTYDRSSILKWFRSGNRTCPKTGKKLICTDLVPNLALKLLTKQYCLENCIPFADHQESEMRNRDKKGTVIAGSVSTEKAVKMVANFLVGRLVDGTNEEQNKAAHEIRLLTKTSFFNRSCLVESGAIPHLLDLLSSADSLTRENAIAALLNLSKNAKSKRIIVENGGLELILNVLKDGARMVARQQAAGVLFYLASVEEYRILIGENPEIIPSLIELLWDGTNRGKKNALVAIFGLIMYPDNHWRVLSAGLVPLLVNLLPSFEREDLVIDSMAVLATLAEKLDGTMAVLSAGALPLIVGILSSSTSRVAKEYCASLLLSLCINGGADVVPVLVKNPSLVESLYSLLTEGSSRASRNASSLIRILHDFNEKISSGLMTPALPREQFIHVR</sequence>
<dbReference type="PROSITE" id="PS51698">
    <property type="entry name" value="U_BOX"/>
    <property type="match status" value="1"/>
</dbReference>
<dbReference type="InterPro" id="IPR016024">
    <property type="entry name" value="ARM-type_fold"/>
</dbReference>
<keyword evidence="10" id="KW-1185">Reference proteome</keyword>
<reference evidence="9 10" key="1">
    <citation type="submission" date="2024-02" db="EMBL/GenBank/DDBJ databases">
        <authorList>
            <person name="Vignale AGUSTIN F."/>
            <person name="Sosa J E."/>
            <person name="Modenutti C."/>
        </authorList>
    </citation>
    <scope>NUCLEOTIDE SEQUENCE [LARGE SCALE GENOMIC DNA]</scope>
</reference>
<keyword evidence="6" id="KW-0833">Ubl conjugation pathway</keyword>
<feature type="domain" description="U-box" evidence="8">
    <location>
        <begin position="275"/>
        <end position="349"/>
    </location>
</feature>
<comment type="pathway">
    <text evidence="2">Protein modification; protein ubiquitination.</text>
</comment>
<dbReference type="Proteomes" id="UP001642360">
    <property type="component" value="Unassembled WGS sequence"/>
</dbReference>
<comment type="catalytic activity">
    <reaction evidence="1">
        <text>S-ubiquitinyl-[E2 ubiquitin-conjugating enzyme]-L-cysteine + [acceptor protein]-L-lysine = [E2 ubiquitin-conjugating enzyme]-L-cysteine + N(6)-ubiquitinyl-[acceptor protein]-L-lysine.</text>
        <dbReference type="EC" id="2.3.2.27"/>
    </reaction>
</comment>
<dbReference type="InterPro" id="IPR000225">
    <property type="entry name" value="Armadillo"/>
</dbReference>
<evidence type="ECO:0000313" key="10">
    <source>
        <dbReference type="Proteomes" id="UP001642360"/>
    </source>
</evidence>
<dbReference type="PANTHER" id="PTHR23315:SF307">
    <property type="entry name" value="U-BOX DOMAIN-CONTAINING PROTEIN 19"/>
    <property type="match status" value="1"/>
</dbReference>
<dbReference type="InterPro" id="IPR057623">
    <property type="entry name" value="PUB12-19-like_N"/>
</dbReference>
<evidence type="ECO:0000256" key="6">
    <source>
        <dbReference type="ARBA" id="ARBA00022786"/>
    </source>
</evidence>
<dbReference type="GO" id="GO:0061630">
    <property type="term" value="F:ubiquitin protein ligase activity"/>
    <property type="evidence" value="ECO:0007669"/>
    <property type="project" value="UniProtKB-EC"/>
</dbReference>
<dbReference type="Pfam" id="PF25598">
    <property type="entry name" value="ARM_PUB"/>
    <property type="match status" value="1"/>
</dbReference>
<dbReference type="FunFam" id="3.30.40.10:FF:000442">
    <property type="entry name" value="RING-type E3 ubiquitin transferase"/>
    <property type="match status" value="1"/>
</dbReference>
<dbReference type="EC" id="2.3.2.27" evidence="3"/>
<dbReference type="SUPFAM" id="SSF57850">
    <property type="entry name" value="RING/U-box"/>
    <property type="match status" value="1"/>
</dbReference>
<dbReference type="InterPro" id="IPR058678">
    <property type="entry name" value="ARM_PUB"/>
</dbReference>
<dbReference type="SUPFAM" id="SSF48371">
    <property type="entry name" value="ARM repeat"/>
    <property type="match status" value="1"/>
</dbReference>
<organism evidence="9 10">
    <name type="scientific">Ilex paraguariensis</name>
    <name type="common">yerba mate</name>
    <dbReference type="NCBI Taxonomy" id="185542"/>
    <lineage>
        <taxon>Eukaryota</taxon>
        <taxon>Viridiplantae</taxon>
        <taxon>Streptophyta</taxon>
        <taxon>Embryophyta</taxon>
        <taxon>Tracheophyta</taxon>
        <taxon>Spermatophyta</taxon>
        <taxon>Magnoliopsida</taxon>
        <taxon>eudicotyledons</taxon>
        <taxon>Gunneridae</taxon>
        <taxon>Pentapetalae</taxon>
        <taxon>asterids</taxon>
        <taxon>campanulids</taxon>
        <taxon>Aquifoliales</taxon>
        <taxon>Aquifoliaceae</taxon>
        <taxon>Ilex</taxon>
    </lineage>
</organism>
<evidence type="ECO:0000313" key="9">
    <source>
        <dbReference type="EMBL" id="CAK9137782.1"/>
    </source>
</evidence>
<dbReference type="PROSITE" id="PS50176">
    <property type="entry name" value="ARM_REPEAT"/>
    <property type="match status" value="2"/>
</dbReference>
<dbReference type="AlphaFoldDB" id="A0ABC8QZC1"/>